<accession>A0A1Q9DU02</accession>
<protein>
    <submittedName>
        <fullName evidence="1">Uncharacterized protein</fullName>
    </submittedName>
</protein>
<gene>
    <name evidence="1" type="ORF">AK812_SmicGene18890</name>
</gene>
<comment type="caution">
    <text evidence="1">The sequence shown here is derived from an EMBL/GenBank/DDBJ whole genome shotgun (WGS) entry which is preliminary data.</text>
</comment>
<dbReference type="Proteomes" id="UP000186817">
    <property type="component" value="Unassembled WGS sequence"/>
</dbReference>
<reference evidence="1 2" key="1">
    <citation type="submission" date="2016-02" db="EMBL/GenBank/DDBJ databases">
        <title>Genome analysis of coral dinoflagellate symbionts highlights evolutionary adaptations to a symbiotic lifestyle.</title>
        <authorList>
            <person name="Aranda M."/>
            <person name="Li Y."/>
            <person name="Liew Y.J."/>
            <person name="Baumgarten S."/>
            <person name="Simakov O."/>
            <person name="Wilson M."/>
            <person name="Piel J."/>
            <person name="Ashoor H."/>
            <person name="Bougouffa S."/>
            <person name="Bajic V.B."/>
            <person name="Ryu T."/>
            <person name="Ravasi T."/>
            <person name="Bayer T."/>
            <person name="Micklem G."/>
            <person name="Kim H."/>
            <person name="Bhak J."/>
            <person name="Lajeunesse T.C."/>
            <person name="Voolstra C.R."/>
        </authorList>
    </citation>
    <scope>NUCLEOTIDE SEQUENCE [LARGE SCALE GENOMIC DNA]</scope>
    <source>
        <strain evidence="1 2">CCMP2467</strain>
    </source>
</reference>
<proteinExistence type="predicted"/>
<evidence type="ECO:0000313" key="2">
    <source>
        <dbReference type="Proteomes" id="UP000186817"/>
    </source>
</evidence>
<dbReference type="EMBL" id="LSRX01000390">
    <property type="protein sequence ID" value="OLP98650.1"/>
    <property type="molecule type" value="Genomic_DNA"/>
</dbReference>
<name>A0A1Q9DU02_SYMMI</name>
<keyword evidence="2" id="KW-1185">Reference proteome</keyword>
<dbReference type="OrthoDB" id="419505at2759"/>
<organism evidence="1 2">
    <name type="scientific">Symbiodinium microadriaticum</name>
    <name type="common">Dinoflagellate</name>
    <name type="synonym">Zooxanthella microadriatica</name>
    <dbReference type="NCBI Taxonomy" id="2951"/>
    <lineage>
        <taxon>Eukaryota</taxon>
        <taxon>Sar</taxon>
        <taxon>Alveolata</taxon>
        <taxon>Dinophyceae</taxon>
        <taxon>Suessiales</taxon>
        <taxon>Symbiodiniaceae</taxon>
        <taxon>Symbiodinium</taxon>
    </lineage>
</organism>
<sequence>MQNSILALGRAGCKAQLFLPSRAGPAVELSSSVLAAVHPRGMAEVDSQLIPAKRRRITKERTELEVLLAEEVSPPDFGGRLASMLWDVQVQHSFAVEYIHLFFGVGHVPLERRTRRVVTPEMYSLLRCSRSMRRSLIAAVEARRLTLEPDASDDETSLVDELCNALRYKYPASWASVAGRQPPPTDKPAPIAL</sequence>
<dbReference type="AlphaFoldDB" id="A0A1Q9DU02"/>
<evidence type="ECO:0000313" key="1">
    <source>
        <dbReference type="EMBL" id="OLP98650.1"/>
    </source>
</evidence>